<accession>A0ABW3HQM2</accession>
<dbReference type="Gene3D" id="3.30.360.10">
    <property type="entry name" value="Dihydrodipicolinate Reductase, domain 2"/>
    <property type="match status" value="1"/>
</dbReference>
<feature type="domain" description="Gfo/Idh/MocA-like oxidoreductase N-terminal" evidence="1">
    <location>
        <begin position="2"/>
        <end position="119"/>
    </location>
</feature>
<proteinExistence type="predicted"/>
<dbReference type="PANTHER" id="PTHR43054:SF1">
    <property type="entry name" value="SCYLLO-INOSITOL 2-DEHYDROGENASE (NADP(+)) IOLU"/>
    <property type="match status" value="1"/>
</dbReference>
<dbReference type="InterPro" id="IPR000683">
    <property type="entry name" value="Gfo/Idh/MocA-like_OxRdtase_N"/>
</dbReference>
<feature type="domain" description="GFO/IDH/MocA-like oxidoreductase" evidence="2">
    <location>
        <begin position="137"/>
        <end position="247"/>
    </location>
</feature>
<organism evidence="3 4">
    <name type="scientific">Paenibacillus chungangensis</name>
    <dbReference type="NCBI Taxonomy" id="696535"/>
    <lineage>
        <taxon>Bacteria</taxon>
        <taxon>Bacillati</taxon>
        <taxon>Bacillota</taxon>
        <taxon>Bacilli</taxon>
        <taxon>Bacillales</taxon>
        <taxon>Paenibacillaceae</taxon>
        <taxon>Paenibacillus</taxon>
    </lineage>
</organism>
<dbReference type="Pfam" id="PF01408">
    <property type="entry name" value="GFO_IDH_MocA"/>
    <property type="match status" value="1"/>
</dbReference>
<protein>
    <submittedName>
        <fullName evidence="3">Gfo/Idh/MocA family protein</fullName>
    </submittedName>
</protein>
<dbReference type="Pfam" id="PF22725">
    <property type="entry name" value="GFO_IDH_MocA_C3"/>
    <property type="match status" value="1"/>
</dbReference>
<evidence type="ECO:0000259" key="1">
    <source>
        <dbReference type="Pfam" id="PF01408"/>
    </source>
</evidence>
<name>A0ABW3HQM2_9BACL</name>
<dbReference type="SUPFAM" id="SSF55347">
    <property type="entry name" value="Glyceraldehyde-3-phosphate dehydrogenase-like, C-terminal domain"/>
    <property type="match status" value="1"/>
</dbReference>
<evidence type="ECO:0000313" key="4">
    <source>
        <dbReference type="Proteomes" id="UP001596989"/>
    </source>
</evidence>
<dbReference type="Gene3D" id="3.40.50.720">
    <property type="entry name" value="NAD(P)-binding Rossmann-like Domain"/>
    <property type="match status" value="1"/>
</dbReference>
<keyword evidence="4" id="KW-1185">Reference proteome</keyword>
<dbReference type="RefSeq" id="WP_377563961.1">
    <property type="nucleotide sequence ID" value="NZ_JBHTJZ010000011.1"/>
</dbReference>
<dbReference type="Proteomes" id="UP001596989">
    <property type="component" value="Unassembled WGS sequence"/>
</dbReference>
<dbReference type="SUPFAM" id="SSF51735">
    <property type="entry name" value="NAD(P)-binding Rossmann-fold domains"/>
    <property type="match status" value="1"/>
</dbReference>
<comment type="caution">
    <text evidence="3">The sequence shown here is derived from an EMBL/GenBank/DDBJ whole genome shotgun (WGS) entry which is preliminary data.</text>
</comment>
<gene>
    <name evidence="3" type="ORF">ACFQ2I_09995</name>
</gene>
<evidence type="ECO:0000259" key="2">
    <source>
        <dbReference type="Pfam" id="PF22725"/>
    </source>
</evidence>
<dbReference type="PANTHER" id="PTHR43054">
    <property type="match status" value="1"/>
</dbReference>
<reference evidence="4" key="1">
    <citation type="journal article" date="2019" name="Int. J. Syst. Evol. Microbiol.">
        <title>The Global Catalogue of Microorganisms (GCM) 10K type strain sequencing project: providing services to taxonomists for standard genome sequencing and annotation.</title>
        <authorList>
            <consortium name="The Broad Institute Genomics Platform"/>
            <consortium name="The Broad Institute Genome Sequencing Center for Infectious Disease"/>
            <person name="Wu L."/>
            <person name="Ma J."/>
        </authorList>
    </citation>
    <scope>NUCLEOTIDE SEQUENCE [LARGE SCALE GENOMIC DNA]</scope>
    <source>
        <strain evidence="4">CCUG 59129</strain>
    </source>
</reference>
<dbReference type="EMBL" id="JBHTJZ010000011">
    <property type="protein sequence ID" value="MFD0959722.1"/>
    <property type="molecule type" value="Genomic_DNA"/>
</dbReference>
<evidence type="ECO:0000313" key="3">
    <source>
        <dbReference type="EMBL" id="MFD0959722.1"/>
    </source>
</evidence>
<sequence>MIRFGVIGTNWITDRFIAGARLHEEFRLQAVYSRKEETGRAFADKHGIPHVFTNMEEMFGSGEIDALYIASPNSFHAAQAMDAMKHGLHVLCEKPVASNAREFAEMIAVAKENGVLLMEAVKSTFMPGFGALRENLGRIGQVRRYFASFCQYSSRYDAYKAGNVMNAFKPELSNGALVDIGIYCIYPAVVLFGKPKAVKATGYMLESGVDGEGSILLEYEHMDAVLMYSKITHSSLPAEIQGEDASLIINKISEPTGITLAYRDGRTEELSKPTVEHNMYYEVAEFISLIKEGRMESAVNTHEVSMLTLEIMDEARRQLGLVYPADR</sequence>
<dbReference type="InterPro" id="IPR036291">
    <property type="entry name" value="NAD(P)-bd_dom_sf"/>
</dbReference>
<dbReference type="InterPro" id="IPR055170">
    <property type="entry name" value="GFO_IDH_MocA-like_dom"/>
</dbReference>